<evidence type="ECO:0000313" key="2">
    <source>
        <dbReference type="EMBL" id="KAJ7343605.1"/>
    </source>
</evidence>
<protein>
    <submittedName>
        <fullName evidence="2">Uncharacterized protein</fullName>
    </submittedName>
</protein>
<dbReference type="EMBL" id="JARIHO010000023">
    <property type="protein sequence ID" value="KAJ7343605.1"/>
    <property type="molecule type" value="Genomic_DNA"/>
</dbReference>
<name>A0AAD6ZXR3_9AGAR</name>
<organism evidence="2 3">
    <name type="scientific">Mycena albidolilacea</name>
    <dbReference type="NCBI Taxonomy" id="1033008"/>
    <lineage>
        <taxon>Eukaryota</taxon>
        <taxon>Fungi</taxon>
        <taxon>Dikarya</taxon>
        <taxon>Basidiomycota</taxon>
        <taxon>Agaricomycotina</taxon>
        <taxon>Agaricomycetes</taxon>
        <taxon>Agaricomycetidae</taxon>
        <taxon>Agaricales</taxon>
        <taxon>Marasmiineae</taxon>
        <taxon>Mycenaceae</taxon>
        <taxon>Mycena</taxon>
    </lineage>
</organism>
<evidence type="ECO:0000313" key="3">
    <source>
        <dbReference type="Proteomes" id="UP001218218"/>
    </source>
</evidence>
<sequence length="191" mass="21149">MVAVVSPQPTAAAIYSMVSSSTRLLSFSSSLPQMSPQPLTPQRLQSPIHLDSRLRSPLCSPPHRRRVVRPHRRRHCARSECPIESALHPFDRLPWISAMDTPPDAFDLADIADLSQLVVDEPPQECGAAPPPGAGPIRRRKTSLRASPLPPKTHTLHETTPQTPPISHINYSHITFRNLMPMFSCDPVARS</sequence>
<comment type="caution">
    <text evidence="2">The sequence shown here is derived from an EMBL/GenBank/DDBJ whole genome shotgun (WGS) entry which is preliminary data.</text>
</comment>
<evidence type="ECO:0000256" key="1">
    <source>
        <dbReference type="SAM" id="MobiDB-lite"/>
    </source>
</evidence>
<dbReference type="Proteomes" id="UP001218218">
    <property type="component" value="Unassembled WGS sequence"/>
</dbReference>
<reference evidence="2" key="1">
    <citation type="submission" date="2023-03" db="EMBL/GenBank/DDBJ databases">
        <title>Massive genome expansion in bonnet fungi (Mycena s.s.) driven by repeated elements and novel gene families across ecological guilds.</title>
        <authorList>
            <consortium name="Lawrence Berkeley National Laboratory"/>
            <person name="Harder C.B."/>
            <person name="Miyauchi S."/>
            <person name="Viragh M."/>
            <person name="Kuo A."/>
            <person name="Thoen E."/>
            <person name="Andreopoulos B."/>
            <person name="Lu D."/>
            <person name="Skrede I."/>
            <person name="Drula E."/>
            <person name="Henrissat B."/>
            <person name="Morin E."/>
            <person name="Kohler A."/>
            <person name="Barry K."/>
            <person name="LaButti K."/>
            <person name="Morin E."/>
            <person name="Salamov A."/>
            <person name="Lipzen A."/>
            <person name="Mereny Z."/>
            <person name="Hegedus B."/>
            <person name="Baldrian P."/>
            <person name="Stursova M."/>
            <person name="Weitz H."/>
            <person name="Taylor A."/>
            <person name="Grigoriev I.V."/>
            <person name="Nagy L.G."/>
            <person name="Martin F."/>
            <person name="Kauserud H."/>
        </authorList>
    </citation>
    <scope>NUCLEOTIDE SEQUENCE</scope>
    <source>
        <strain evidence="2">CBHHK002</strain>
    </source>
</reference>
<dbReference type="AlphaFoldDB" id="A0AAD6ZXR3"/>
<accession>A0AAD6ZXR3</accession>
<gene>
    <name evidence="2" type="ORF">DFH08DRAFT_232497</name>
</gene>
<keyword evidence="3" id="KW-1185">Reference proteome</keyword>
<feature type="region of interest" description="Disordered" evidence="1">
    <location>
        <begin position="144"/>
        <end position="167"/>
    </location>
</feature>
<proteinExistence type="predicted"/>